<dbReference type="AlphaFoldDB" id="A0AA39U756"/>
<sequence length="85" mass="9237">MHNLSVMYWLAIQVVFAIGVEVKGLAYFEEAEVVFVVAVGGKEAHALGFLLSGVVVGRHGVTISWRCLAWGDGERKTTTLSEESI</sequence>
<reference evidence="2" key="1">
    <citation type="submission" date="2023-06" db="EMBL/GenBank/DDBJ databases">
        <title>Genome-scale phylogeny and comparative genomics of the fungal order Sordariales.</title>
        <authorList>
            <consortium name="Lawrence Berkeley National Laboratory"/>
            <person name="Hensen N."/>
            <person name="Bonometti L."/>
            <person name="Westerberg I."/>
            <person name="Brannstrom I.O."/>
            <person name="Guillou S."/>
            <person name="Cros-Aarteil S."/>
            <person name="Calhoun S."/>
            <person name="Haridas S."/>
            <person name="Kuo A."/>
            <person name="Mondo S."/>
            <person name="Pangilinan J."/>
            <person name="Riley R."/>
            <person name="LaButti K."/>
            <person name="Andreopoulos B."/>
            <person name="Lipzen A."/>
            <person name="Chen C."/>
            <person name="Yanf M."/>
            <person name="Daum C."/>
            <person name="Ng V."/>
            <person name="Clum A."/>
            <person name="Steindorff A."/>
            <person name="Ohm R."/>
            <person name="Martin F."/>
            <person name="Silar P."/>
            <person name="Natvig D."/>
            <person name="Lalanne C."/>
            <person name="Gautier V."/>
            <person name="Ament-velasquez S.L."/>
            <person name="Kruys A."/>
            <person name="Hutchinson M.I."/>
            <person name="Powell A.J."/>
            <person name="Barry K."/>
            <person name="Miller A.N."/>
            <person name="Grigoriev I.V."/>
            <person name="Debuchy R."/>
            <person name="Gladieux P."/>
            <person name="Thoren M.H."/>
            <person name="Johannesson H."/>
        </authorList>
    </citation>
    <scope>NUCLEOTIDE SEQUENCE</scope>
    <source>
        <strain evidence="2">SMH3391-2</strain>
    </source>
</reference>
<dbReference type="EMBL" id="JAULSR010000009">
    <property type="protein sequence ID" value="KAK0612465.1"/>
    <property type="molecule type" value="Genomic_DNA"/>
</dbReference>
<gene>
    <name evidence="2" type="ORF">B0T17DRAFT_543739</name>
</gene>
<evidence type="ECO:0000256" key="1">
    <source>
        <dbReference type="SAM" id="SignalP"/>
    </source>
</evidence>
<feature type="signal peptide" evidence="1">
    <location>
        <begin position="1"/>
        <end position="17"/>
    </location>
</feature>
<organism evidence="2 3">
    <name type="scientific">Bombardia bombarda</name>
    <dbReference type="NCBI Taxonomy" id="252184"/>
    <lineage>
        <taxon>Eukaryota</taxon>
        <taxon>Fungi</taxon>
        <taxon>Dikarya</taxon>
        <taxon>Ascomycota</taxon>
        <taxon>Pezizomycotina</taxon>
        <taxon>Sordariomycetes</taxon>
        <taxon>Sordariomycetidae</taxon>
        <taxon>Sordariales</taxon>
        <taxon>Lasiosphaeriaceae</taxon>
        <taxon>Bombardia</taxon>
    </lineage>
</organism>
<keyword evidence="3" id="KW-1185">Reference proteome</keyword>
<protein>
    <recommendedName>
        <fullName evidence="4">Secreted protein</fullName>
    </recommendedName>
</protein>
<proteinExistence type="predicted"/>
<name>A0AA39U756_9PEZI</name>
<evidence type="ECO:0000313" key="2">
    <source>
        <dbReference type="EMBL" id="KAK0612465.1"/>
    </source>
</evidence>
<keyword evidence="1" id="KW-0732">Signal</keyword>
<comment type="caution">
    <text evidence="2">The sequence shown here is derived from an EMBL/GenBank/DDBJ whole genome shotgun (WGS) entry which is preliminary data.</text>
</comment>
<dbReference type="Proteomes" id="UP001174934">
    <property type="component" value="Unassembled WGS sequence"/>
</dbReference>
<evidence type="ECO:0000313" key="3">
    <source>
        <dbReference type="Proteomes" id="UP001174934"/>
    </source>
</evidence>
<evidence type="ECO:0008006" key="4">
    <source>
        <dbReference type="Google" id="ProtNLM"/>
    </source>
</evidence>
<accession>A0AA39U756</accession>
<feature type="chain" id="PRO_5041236748" description="Secreted protein" evidence="1">
    <location>
        <begin position="18"/>
        <end position="85"/>
    </location>
</feature>